<dbReference type="EMBL" id="JARKIK010000065">
    <property type="protein sequence ID" value="KAK8730172.1"/>
    <property type="molecule type" value="Genomic_DNA"/>
</dbReference>
<dbReference type="CDD" id="cd09917">
    <property type="entry name" value="F-box_SF"/>
    <property type="match status" value="1"/>
</dbReference>
<dbReference type="InterPro" id="IPR036047">
    <property type="entry name" value="F-box-like_dom_sf"/>
</dbReference>
<dbReference type="Gene3D" id="1.20.1280.50">
    <property type="match status" value="1"/>
</dbReference>
<organism evidence="2 3">
    <name type="scientific">Cherax quadricarinatus</name>
    <name type="common">Australian red claw crayfish</name>
    <dbReference type="NCBI Taxonomy" id="27406"/>
    <lineage>
        <taxon>Eukaryota</taxon>
        <taxon>Metazoa</taxon>
        <taxon>Ecdysozoa</taxon>
        <taxon>Arthropoda</taxon>
        <taxon>Crustacea</taxon>
        <taxon>Multicrustacea</taxon>
        <taxon>Malacostraca</taxon>
        <taxon>Eumalacostraca</taxon>
        <taxon>Eucarida</taxon>
        <taxon>Decapoda</taxon>
        <taxon>Pleocyemata</taxon>
        <taxon>Astacidea</taxon>
        <taxon>Parastacoidea</taxon>
        <taxon>Parastacidae</taxon>
        <taxon>Cherax</taxon>
    </lineage>
</organism>
<feature type="domain" description="F-box" evidence="1">
    <location>
        <begin position="19"/>
        <end position="59"/>
    </location>
</feature>
<dbReference type="InterPro" id="IPR001810">
    <property type="entry name" value="F-box_dom"/>
</dbReference>
<dbReference type="SMART" id="SM00256">
    <property type="entry name" value="FBOX"/>
    <property type="match status" value="1"/>
</dbReference>
<comment type="caution">
    <text evidence="2">The sequence shown here is derived from an EMBL/GenBank/DDBJ whole genome shotgun (WGS) entry which is preliminary data.</text>
</comment>
<dbReference type="Proteomes" id="UP001445076">
    <property type="component" value="Unassembled WGS sequence"/>
</dbReference>
<dbReference type="SUPFAM" id="SSF81383">
    <property type="entry name" value="F-box domain"/>
    <property type="match status" value="1"/>
</dbReference>
<evidence type="ECO:0000313" key="3">
    <source>
        <dbReference type="Proteomes" id="UP001445076"/>
    </source>
</evidence>
<sequence>MSDYSAVKTESPLAVEQLLPPEIWEIILKKLVWWEVVRASCVCRCWRHLATRICRERCQCLPPRLLAELIHEHYARHNVFPSLSQGSSSDTLADDDLMGQSVKYPLEAEEPNWLDINRMYIQTALTSNPYNCSEVLQVKQVTHLASSSSFVVVVSHGEDESSYILSLVGKTGQECCLLHVTGRVNKVCVMEMPEMPAVLALCVEKNLVCYLVEAELRHLLPLSVHPELSVDSRLCCDGNILVISQMVDEHNLAIYEASLLLQKKRIELTHKGRIRTGSPPLYWDLWNGFVTTIVSGGHVSSYTLSGSLIGESPLYKDLRYPNPTLLSRGLVFASTITSRTLLSC</sequence>
<protein>
    <recommendedName>
        <fullName evidence="1">F-box domain-containing protein</fullName>
    </recommendedName>
</protein>
<proteinExistence type="predicted"/>
<name>A0AAW0WDR4_CHEQU</name>
<reference evidence="2 3" key="1">
    <citation type="journal article" date="2024" name="BMC Genomics">
        <title>Genome assembly of redclaw crayfish (Cherax quadricarinatus) provides insights into its immune adaptation and hypoxia tolerance.</title>
        <authorList>
            <person name="Liu Z."/>
            <person name="Zheng J."/>
            <person name="Li H."/>
            <person name="Fang K."/>
            <person name="Wang S."/>
            <person name="He J."/>
            <person name="Zhou D."/>
            <person name="Weng S."/>
            <person name="Chi M."/>
            <person name="Gu Z."/>
            <person name="He J."/>
            <person name="Li F."/>
            <person name="Wang M."/>
        </authorList>
    </citation>
    <scope>NUCLEOTIDE SEQUENCE [LARGE SCALE GENOMIC DNA]</scope>
    <source>
        <strain evidence="2">ZL_2023a</strain>
    </source>
</reference>
<evidence type="ECO:0000259" key="1">
    <source>
        <dbReference type="SMART" id="SM00256"/>
    </source>
</evidence>
<keyword evidence="3" id="KW-1185">Reference proteome</keyword>
<evidence type="ECO:0000313" key="2">
    <source>
        <dbReference type="EMBL" id="KAK8730172.1"/>
    </source>
</evidence>
<gene>
    <name evidence="2" type="ORF">OTU49_008125</name>
</gene>
<accession>A0AAW0WDR4</accession>
<dbReference type="AlphaFoldDB" id="A0AAW0WDR4"/>
<dbReference type="Pfam" id="PF00646">
    <property type="entry name" value="F-box"/>
    <property type="match status" value="1"/>
</dbReference>